<dbReference type="Proteomes" id="UP000036890">
    <property type="component" value="Unassembled WGS sequence"/>
</dbReference>
<protein>
    <recommendedName>
        <fullName evidence="4">Transmembrane protein</fullName>
    </recommendedName>
</protein>
<evidence type="ECO:0008006" key="4">
    <source>
        <dbReference type="Google" id="ProtNLM"/>
    </source>
</evidence>
<gene>
    <name evidence="2" type="ORF">W7K_17180</name>
</gene>
<feature type="transmembrane region" description="Helical" evidence="1">
    <location>
        <begin position="27"/>
        <end position="47"/>
    </location>
</feature>
<feature type="transmembrane region" description="Helical" evidence="1">
    <location>
        <begin position="98"/>
        <end position="116"/>
    </location>
</feature>
<feature type="transmembrane region" description="Helical" evidence="1">
    <location>
        <begin position="175"/>
        <end position="194"/>
    </location>
</feature>
<evidence type="ECO:0000256" key="1">
    <source>
        <dbReference type="SAM" id="Phobius"/>
    </source>
</evidence>
<feature type="transmembrane region" description="Helical" evidence="1">
    <location>
        <begin position="53"/>
        <end position="69"/>
    </location>
</feature>
<dbReference type="AlphaFoldDB" id="A0A0L8A6P6"/>
<comment type="caution">
    <text evidence="2">The sequence shown here is derived from an EMBL/GenBank/DDBJ whole genome shotgun (WGS) entry which is preliminary data.</text>
</comment>
<evidence type="ECO:0000313" key="3">
    <source>
        <dbReference type="Proteomes" id="UP000036890"/>
    </source>
</evidence>
<dbReference type="EMBL" id="AJLO02000038">
    <property type="protein sequence ID" value="KOE97906.1"/>
    <property type="molecule type" value="Genomic_DNA"/>
</dbReference>
<organism evidence="2 3">
    <name type="scientific">Stenotrophomonas geniculata N1</name>
    <dbReference type="NCBI Taxonomy" id="1167641"/>
    <lineage>
        <taxon>Bacteria</taxon>
        <taxon>Pseudomonadati</taxon>
        <taxon>Pseudomonadota</taxon>
        <taxon>Gammaproteobacteria</taxon>
        <taxon>Lysobacterales</taxon>
        <taxon>Lysobacteraceae</taxon>
        <taxon>Stenotrophomonas</taxon>
    </lineage>
</organism>
<dbReference type="RefSeq" id="WP_010481773.1">
    <property type="nucleotide sequence ID" value="NZ_AJLO02000038.1"/>
</dbReference>
<keyword evidence="1" id="KW-0812">Transmembrane</keyword>
<keyword evidence="1" id="KW-0472">Membrane</keyword>
<dbReference type="OrthoDB" id="6049374at2"/>
<sequence length="218" mass="24316">MQQPSVIDPSSRLQALTREYSRYSRSAGGLSAMAGGIACLASFLAGALLPTTLALRIVLIAVPVLWIVGKQWMARRYYQRLGQVEEQVTPVERNFQRFFIAFTALVSVLVIGSVLTRLVPMGERAWDLRAIGYLAVVALLPWVVWRWLRTPLEFIVGVFLLCQAALAFTGQAYGFGPSTAVFPLASIALIVVGWRDHQRFQRLQVEMRAFMAARTNVE</sequence>
<reference evidence="2 3" key="1">
    <citation type="journal article" date="2012" name="J. Bacteriol.">
        <title>Genome sequence of a novel nicotine-degrading strain, Pseudomonas geniculata N1.</title>
        <authorList>
            <person name="Tang H."/>
            <person name="Yu H."/>
            <person name="Tai C."/>
            <person name="Huang K."/>
            <person name="Liu Y."/>
            <person name="Wang L."/>
            <person name="Yao Y."/>
            <person name="Wu G."/>
            <person name="Xu P."/>
        </authorList>
    </citation>
    <scope>NUCLEOTIDE SEQUENCE [LARGE SCALE GENOMIC DNA]</scope>
    <source>
        <strain evidence="2 3">N1</strain>
    </source>
</reference>
<proteinExistence type="predicted"/>
<evidence type="ECO:0000313" key="2">
    <source>
        <dbReference type="EMBL" id="KOE97906.1"/>
    </source>
</evidence>
<accession>A0A0L8A6P6</accession>
<feature type="transmembrane region" description="Helical" evidence="1">
    <location>
        <begin position="128"/>
        <end position="145"/>
    </location>
</feature>
<name>A0A0L8A6P6_9GAMM</name>
<keyword evidence="1" id="KW-1133">Transmembrane helix</keyword>
<feature type="transmembrane region" description="Helical" evidence="1">
    <location>
        <begin position="152"/>
        <end position="169"/>
    </location>
</feature>